<evidence type="ECO:0000313" key="6">
    <source>
        <dbReference type="Proteomes" id="UP001299608"/>
    </source>
</evidence>
<sequence length="385" mass="41226">MEEMISVKCSIVRGGTSKGIFIMENELPKDPESRDKYILEIFGSPDVRQINGLGGADVLTSKLAIIGPSSRADADVDYTFGQVSFVDAKVDYKSNCGNISAGVGPYAIDHGLVKAVEPFTSVRIHQVNTGMVIVARVAVKNGRAAVDGDLHIDGVPGLGSAIELDFSDSVGSITGSLLPTGNVTDMITVSDNGSYQVSVVDAAIPTVFIRAGSLGLKGTETPDEIEGNGKLMELIEEIRGRCAEKIGLTDDWKLSARECPYAPFFSIVSEAEAYHTFDGKDVKKEDVDIVSRLLFMQKMHKTHPVTGTVCMSAAARIPGSIVNQALSGRGKESRKIFIGHPAGVIPVVSELETDKASYRLKTAAILRTARTIMDGQVYLRKSCII</sequence>
<protein>
    <submittedName>
        <fullName evidence="3">3-methylitaconate isomerase</fullName>
    </submittedName>
</protein>
<keyword evidence="5" id="KW-1185">Reference proteome</keyword>
<comment type="similarity">
    <text evidence="1">Belongs to the PrpF family.</text>
</comment>
<evidence type="ECO:0000256" key="2">
    <source>
        <dbReference type="ARBA" id="ARBA00023235"/>
    </source>
</evidence>
<name>A0AAW5BN89_9FIRM</name>
<evidence type="ECO:0000256" key="1">
    <source>
        <dbReference type="ARBA" id="ARBA00007673"/>
    </source>
</evidence>
<organism evidence="3 6">
    <name type="scientific">Enterocloster aldenensis</name>
    <dbReference type="NCBI Taxonomy" id="358742"/>
    <lineage>
        <taxon>Bacteria</taxon>
        <taxon>Bacillati</taxon>
        <taxon>Bacillota</taxon>
        <taxon>Clostridia</taxon>
        <taxon>Lachnospirales</taxon>
        <taxon>Lachnospiraceae</taxon>
        <taxon>Enterocloster</taxon>
    </lineage>
</organism>
<dbReference type="InterPro" id="IPR007400">
    <property type="entry name" value="PrpF-like"/>
</dbReference>
<dbReference type="Gene3D" id="3.10.310.10">
    <property type="entry name" value="Diaminopimelate Epimerase, Chain A, domain 1"/>
    <property type="match status" value="2"/>
</dbReference>
<proteinExistence type="inferred from homology"/>
<evidence type="ECO:0000313" key="4">
    <source>
        <dbReference type="EMBL" id="NSJ48990.1"/>
    </source>
</evidence>
<comment type="caution">
    <text evidence="3">The sequence shown here is derived from an EMBL/GenBank/DDBJ whole genome shotgun (WGS) entry which is preliminary data.</text>
</comment>
<keyword evidence="2 3" id="KW-0413">Isomerase</keyword>
<reference evidence="3" key="3">
    <citation type="submission" date="2022-01" db="EMBL/GenBank/DDBJ databases">
        <title>Collection of gut derived symbiotic bacterial strains cultured from healthy donors.</title>
        <authorList>
            <person name="Lin H."/>
            <person name="Kohout C."/>
            <person name="Waligurski E."/>
            <person name="Pamer E.G."/>
        </authorList>
    </citation>
    <scope>NUCLEOTIDE SEQUENCE</scope>
    <source>
        <strain evidence="3">DFI.6.55</strain>
    </source>
</reference>
<dbReference type="EMBL" id="JAKNGE010000003">
    <property type="protein sequence ID" value="MCG4744319.1"/>
    <property type="molecule type" value="Genomic_DNA"/>
</dbReference>
<evidence type="ECO:0000313" key="5">
    <source>
        <dbReference type="Proteomes" id="UP000669239"/>
    </source>
</evidence>
<dbReference type="Proteomes" id="UP000669239">
    <property type="component" value="Unassembled WGS sequence"/>
</dbReference>
<dbReference type="PANTHER" id="PTHR43709:SF2">
    <property type="entry name" value="DUF453 DOMAIN PROTEIN (AFU_ORTHOLOGUE AFUA_6G00360)"/>
    <property type="match status" value="1"/>
</dbReference>
<gene>
    <name evidence="4" type="ORF">G5B36_09805</name>
    <name evidence="3" type="ORF">L0N08_02720</name>
</gene>
<reference evidence="4" key="2">
    <citation type="submission" date="2020-02" db="EMBL/GenBank/DDBJ databases">
        <authorList>
            <person name="Littmann E."/>
            <person name="Sorbara M."/>
        </authorList>
    </citation>
    <scope>NUCLEOTIDE SEQUENCE</scope>
    <source>
        <strain evidence="4">MSK.1.17</strain>
    </source>
</reference>
<dbReference type="AlphaFoldDB" id="A0AAW5BN89"/>
<reference evidence="4 5" key="1">
    <citation type="journal article" date="2020" name="Cell Host Microbe">
        <title>Functional and Genomic Variation between Human-Derived Isolates of Lachnospiraceae Reveals Inter- and Intra-Species Diversity.</title>
        <authorList>
            <person name="Sorbara M.T."/>
            <person name="Littmann E.R."/>
            <person name="Fontana E."/>
            <person name="Moody T.U."/>
            <person name="Kohout C.E."/>
            <person name="Gjonbalaj M."/>
            <person name="Eaton V."/>
            <person name="Seok R."/>
            <person name="Leiner I.M."/>
            <person name="Pamer E.G."/>
        </authorList>
    </citation>
    <scope>NUCLEOTIDE SEQUENCE [LARGE SCALE GENOMIC DNA]</scope>
    <source>
        <strain evidence="4 5">MSK.1.17</strain>
    </source>
</reference>
<dbReference type="PANTHER" id="PTHR43709">
    <property type="entry name" value="ACONITATE ISOMERASE-RELATED"/>
    <property type="match status" value="1"/>
</dbReference>
<dbReference type="RefSeq" id="WP_117560108.1">
    <property type="nucleotide sequence ID" value="NZ_JAAITT010000011.1"/>
</dbReference>
<evidence type="ECO:0000313" key="3">
    <source>
        <dbReference type="EMBL" id="MCG4744319.1"/>
    </source>
</evidence>
<dbReference type="SUPFAM" id="SSF54506">
    <property type="entry name" value="Diaminopimelate epimerase-like"/>
    <property type="match status" value="2"/>
</dbReference>
<dbReference type="Proteomes" id="UP001299608">
    <property type="component" value="Unassembled WGS sequence"/>
</dbReference>
<dbReference type="GO" id="GO:0016853">
    <property type="term" value="F:isomerase activity"/>
    <property type="evidence" value="ECO:0007669"/>
    <property type="project" value="UniProtKB-KW"/>
</dbReference>
<dbReference type="EMBL" id="JAAITT010000011">
    <property type="protein sequence ID" value="NSJ48990.1"/>
    <property type="molecule type" value="Genomic_DNA"/>
</dbReference>
<dbReference type="Pfam" id="PF04303">
    <property type="entry name" value="PrpF"/>
    <property type="match status" value="1"/>
</dbReference>
<accession>A0AAW5BN89</accession>